<dbReference type="SUPFAM" id="SSF52540">
    <property type="entry name" value="P-loop containing nucleoside triphosphate hydrolases"/>
    <property type="match status" value="1"/>
</dbReference>
<evidence type="ECO:0000313" key="8">
    <source>
        <dbReference type="EMBL" id="PMB99308.1"/>
    </source>
</evidence>
<comment type="caution">
    <text evidence="8">The sequence shown here is derived from an EMBL/GenBank/DDBJ whole genome shotgun (WGS) entry which is preliminary data.</text>
</comment>
<dbReference type="InterPro" id="IPR043519">
    <property type="entry name" value="NT_sf"/>
</dbReference>
<sequence>MLRIGLTGGIGAGKSTIAEQFRERGIPVIDADEIAREIVEPGEPALESLVSEFGEQVLHPDGTLNRGGLAVVAFSDPQSTAKLNSIMHPAIAERTREHYERHADAPIVVHDVPLLVENSMTRLYHLAVLVETPADIRLKRLVDSRGMDPVDAQKRISAQASDAERLAACDVVIDNSGTPESAQAAFAKVFAKRIQPFADNLAAGRTAERSGVQLVPAGEQHVQTAQRLSSRISYALTEAGLSDAEVEHIGSTSVPGLLAKDIIDLQVLTTTEAEWDAAAEALTAAGYPQHYVDAFDDWDDAGHVAKRFHRNADPGQPVNVHVRTRGSLSARFAAHFAERLRTDAALRADYEGTKKRLAEQHIDDRSTSRYAEAKEPFFTPLRDEFRRSESS</sequence>
<keyword evidence="4 6" id="KW-0547">Nucleotide-binding</keyword>
<name>A0A2N6PKW0_9MICO</name>
<evidence type="ECO:0000313" key="9">
    <source>
        <dbReference type="Proteomes" id="UP000235703"/>
    </source>
</evidence>
<comment type="function">
    <text evidence="6">Catalyzes the phosphorylation of the 3'-hydroxyl group of dephosphocoenzyme A to form coenzyme A.</text>
</comment>
<comment type="catalytic activity">
    <reaction evidence="6">
        <text>3'-dephospho-CoA + ATP = ADP + CoA + H(+)</text>
        <dbReference type="Rhea" id="RHEA:18245"/>
        <dbReference type="ChEBI" id="CHEBI:15378"/>
        <dbReference type="ChEBI" id="CHEBI:30616"/>
        <dbReference type="ChEBI" id="CHEBI:57287"/>
        <dbReference type="ChEBI" id="CHEBI:57328"/>
        <dbReference type="ChEBI" id="CHEBI:456216"/>
        <dbReference type="EC" id="2.7.1.24"/>
    </reaction>
</comment>
<keyword evidence="5 6" id="KW-0067">ATP-binding</keyword>
<dbReference type="UniPathway" id="UPA00241">
    <property type="reaction ID" value="UER00356"/>
</dbReference>
<dbReference type="PANTHER" id="PTHR10695:SF46">
    <property type="entry name" value="BIFUNCTIONAL COENZYME A SYNTHASE-RELATED"/>
    <property type="match status" value="1"/>
</dbReference>
<dbReference type="EMBL" id="PNFZ01000001">
    <property type="protein sequence ID" value="PMB99308.1"/>
    <property type="molecule type" value="Genomic_DNA"/>
</dbReference>
<feature type="binding site" evidence="6">
    <location>
        <begin position="11"/>
        <end position="16"/>
    </location>
    <ligand>
        <name>ATP</name>
        <dbReference type="ChEBI" id="CHEBI:30616"/>
    </ligand>
</feature>
<dbReference type="SUPFAM" id="SSF81301">
    <property type="entry name" value="Nucleotidyltransferase"/>
    <property type="match status" value="1"/>
</dbReference>
<dbReference type="Pfam" id="PF01121">
    <property type="entry name" value="CoaE"/>
    <property type="match status" value="1"/>
</dbReference>
<dbReference type="Gene3D" id="3.40.50.300">
    <property type="entry name" value="P-loop containing nucleotide triphosphate hydrolases"/>
    <property type="match status" value="1"/>
</dbReference>
<dbReference type="Gene3D" id="3.30.460.10">
    <property type="entry name" value="Beta Polymerase, domain 2"/>
    <property type="match status" value="1"/>
</dbReference>
<evidence type="ECO:0000256" key="7">
    <source>
        <dbReference type="NCBIfam" id="TIGR00152"/>
    </source>
</evidence>
<evidence type="ECO:0000256" key="1">
    <source>
        <dbReference type="ARBA" id="ARBA00008826"/>
    </source>
</evidence>
<dbReference type="PROSITE" id="PS51219">
    <property type="entry name" value="DPCK"/>
    <property type="match status" value="1"/>
</dbReference>
<evidence type="ECO:0000256" key="5">
    <source>
        <dbReference type="ARBA" id="ARBA00022840"/>
    </source>
</evidence>
<gene>
    <name evidence="6" type="primary">coaE</name>
    <name evidence="8" type="ORF">CJ198_01900</name>
</gene>
<keyword evidence="3 6" id="KW-0963">Cytoplasm</keyword>
<evidence type="ECO:0000256" key="6">
    <source>
        <dbReference type="HAMAP-Rule" id="MF_00376"/>
    </source>
</evidence>
<dbReference type="GO" id="GO:0015937">
    <property type="term" value="P:coenzyme A biosynthetic process"/>
    <property type="evidence" value="ECO:0007669"/>
    <property type="project" value="UniProtKB-UniRule"/>
</dbReference>
<accession>A0A2N6PKW0</accession>
<evidence type="ECO:0000256" key="3">
    <source>
        <dbReference type="ARBA" id="ARBA00022490"/>
    </source>
</evidence>
<dbReference type="GO" id="GO:0005524">
    <property type="term" value="F:ATP binding"/>
    <property type="evidence" value="ECO:0007669"/>
    <property type="project" value="UniProtKB-UniRule"/>
</dbReference>
<comment type="similarity">
    <text evidence="2">In the C-terminal section; belongs to the UPF0157 (GrpB) family.</text>
</comment>
<dbReference type="AlphaFoldDB" id="A0A2N6PKW0"/>
<dbReference type="Pfam" id="PF04229">
    <property type="entry name" value="GrpB"/>
    <property type="match status" value="1"/>
</dbReference>
<dbReference type="NCBIfam" id="NF002879">
    <property type="entry name" value="PRK03333.1"/>
    <property type="match status" value="1"/>
</dbReference>
<dbReference type="InterPro" id="IPR027417">
    <property type="entry name" value="P-loop_NTPase"/>
</dbReference>
<dbReference type="GO" id="GO:0004140">
    <property type="term" value="F:dephospho-CoA kinase activity"/>
    <property type="evidence" value="ECO:0007669"/>
    <property type="project" value="UniProtKB-UniRule"/>
</dbReference>
<dbReference type="InterPro" id="IPR001977">
    <property type="entry name" value="Depp_CoAkinase"/>
</dbReference>
<dbReference type="HAMAP" id="MF_00376">
    <property type="entry name" value="Dephospho_CoA_kinase"/>
    <property type="match status" value="1"/>
</dbReference>
<dbReference type="CDD" id="cd02022">
    <property type="entry name" value="DPCK"/>
    <property type="match status" value="1"/>
</dbReference>
<dbReference type="GO" id="GO:0005737">
    <property type="term" value="C:cytoplasm"/>
    <property type="evidence" value="ECO:0007669"/>
    <property type="project" value="UniProtKB-SubCell"/>
</dbReference>
<comment type="subcellular location">
    <subcellularLocation>
        <location evidence="6">Cytoplasm</location>
    </subcellularLocation>
</comment>
<keyword evidence="6" id="KW-0173">Coenzyme A biosynthesis</keyword>
<keyword evidence="6" id="KW-0808">Transferase</keyword>
<evidence type="ECO:0000256" key="4">
    <source>
        <dbReference type="ARBA" id="ARBA00022741"/>
    </source>
</evidence>
<dbReference type="RefSeq" id="WP_102160242.1">
    <property type="nucleotide sequence ID" value="NZ_PNFZ01000001.1"/>
</dbReference>
<comment type="similarity">
    <text evidence="1">In the N-terminal section; belongs to the CoaE family.</text>
</comment>
<dbReference type="PANTHER" id="PTHR10695">
    <property type="entry name" value="DEPHOSPHO-COA KINASE-RELATED"/>
    <property type="match status" value="1"/>
</dbReference>
<comment type="pathway">
    <text evidence="6">Cofactor biosynthesis; coenzyme A biosynthesis; CoA from (R)-pantothenate: step 5/5.</text>
</comment>
<protein>
    <recommendedName>
        <fullName evidence="6 7">Dephospho-CoA kinase</fullName>
        <ecNumber evidence="6 7">2.7.1.24</ecNumber>
    </recommendedName>
    <alternativeName>
        <fullName evidence="6">Dephosphocoenzyme A kinase</fullName>
    </alternativeName>
</protein>
<keyword evidence="6 8" id="KW-0418">Kinase</keyword>
<proteinExistence type="inferred from homology"/>
<dbReference type="Proteomes" id="UP000235703">
    <property type="component" value="Unassembled WGS sequence"/>
</dbReference>
<keyword evidence="9" id="KW-1185">Reference proteome</keyword>
<dbReference type="OrthoDB" id="9812943at2"/>
<dbReference type="NCBIfam" id="TIGR00152">
    <property type="entry name" value="dephospho-CoA kinase"/>
    <property type="match status" value="1"/>
</dbReference>
<comment type="similarity">
    <text evidence="6">Belongs to the CoaE family.</text>
</comment>
<evidence type="ECO:0000256" key="2">
    <source>
        <dbReference type="ARBA" id="ARBA00011058"/>
    </source>
</evidence>
<dbReference type="EC" id="2.7.1.24" evidence="6 7"/>
<dbReference type="InterPro" id="IPR007344">
    <property type="entry name" value="GrpB/CoaE"/>
</dbReference>
<organism evidence="8 9">
    <name type="scientific">Brevibacterium luteolum</name>
    <dbReference type="NCBI Taxonomy" id="199591"/>
    <lineage>
        <taxon>Bacteria</taxon>
        <taxon>Bacillati</taxon>
        <taxon>Actinomycetota</taxon>
        <taxon>Actinomycetes</taxon>
        <taxon>Micrococcales</taxon>
        <taxon>Brevibacteriaceae</taxon>
        <taxon>Brevibacterium</taxon>
    </lineage>
</organism>
<reference evidence="8 9" key="1">
    <citation type="submission" date="2017-09" db="EMBL/GenBank/DDBJ databases">
        <title>Bacterial strain isolated from the female urinary microbiota.</title>
        <authorList>
            <person name="Thomas-White K."/>
            <person name="Kumar N."/>
            <person name="Forster S."/>
            <person name="Putonti C."/>
            <person name="Lawley T."/>
            <person name="Wolfe A.J."/>
        </authorList>
    </citation>
    <scope>NUCLEOTIDE SEQUENCE [LARGE SCALE GENOMIC DNA]</scope>
    <source>
        <strain evidence="8 9">UMB0680</strain>
    </source>
</reference>